<dbReference type="InterPro" id="IPR027417">
    <property type="entry name" value="P-loop_NTPase"/>
</dbReference>
<evidence type="ECO:0000259" key="5">
    <source>
        <dbReference type="PROSITE" id="PS50893"/>
    </source>
</evidence>
<evidence type="ECO:0000313" key="7">
    <source>
        <dbReference type="Proteomes" id="UP000532194"/>
    </source>
</evidence>
<reference evidence="6 7" key="1">
    <citation type="submission" date="2020-02" db="EMBL/GenBank/DDBJ databases">
        <title>Characterization of phylogenetic diversity of novel bifidobacterial species isolated in Czech ZOOs.</title>
        <authorList>
            <person name="Lugli G.A."/>
            <person name="Vera N.B."/>
            <person name="Ventura M."/>
        </authorList>
    </citation>
    <scope>NUCLEOTIDE SEQUENCE [LARGE SCALE GENOMIC DNA]</scope>
    <source>
        <strain evidence="6 7">DSM 109957</strain>
    </source>
</reference>
<proteinExistence type="predicted"/>
<dbReference type="PROSITE" id="PS50893">
    <property type="entry name" value="ABC_TRANSPORTER_2"/>
    <property type="match status" value="1"/>
</dbReference>
<dbReference type="SUPFAM" id="SSF52540">
    <property type="entry name" value="P-loop containing nucleoside triphosphate hydrolases"/>
    <property type="match status" value="1"/>
</dbReference>
<name>A0A7Y0EQI6_9BIFI</name>
<dbReference type="GO" id="GO:0005524">
    <property type="term" value="F:ATP binding"/>
    <property type="evidence" value="ECO:0007669"/>
    <property type="project" value="UniProtKB-KW"/>
</dbReference>
<evidence type="ECO:0000256" key="2">
    <source>
        <dbReference type="ARBA" id="ARBA00022741"/>
    </source>
</evidence>
<feature type="region of interest" description="Disordered" evidence="4">
    <location>
        <begin position="1"/>
        <end position="29"/>
    </location>
</feature>
<dbReference type="GO" id="GO:0043190">
    <property type="term" value="C:ATP-binding cassette (ABC) transporter complex"/>
    <property type="evidence" value="ECO:0007669"/>
    <property type="project" value="UniProtKB-ARBA"/>
</dbReference>
<dbReference type="PANTHER" id="PTHR42781">
    <property type="entry name" value="SPERMIDINE/PUTRESCINE IMPORT ATP-BINDING PROTEIN POTA"/>
    <property type="match status" value="1"/>
</dbReference>
<protein>
    <submittedName>
        <fullName evidence="6">ABC transporter ATP-binding protein</fullName>
    </submittedName>
</protein>
<keyword evidence="1" id="KW-0813">Transport</keyword>
<dbReference type="InterPro" id="IPR008995">
    <property type="entry name" value="Mo/tungstate-bd_C_term_dom"/>
</dbReference>
<keyword evidence="2" id="KW-0547">Nucleotide-binding</keyword>
<dbReference type="FunFam" id="3.40.50.300:FF:000042">
    <property type="entry name" value="Maltose/maltodextrin ABC transporter, ATP-binding protein"/>
    <property type="match status" value="1"/>
</dbReference>
<dbReference type="Proteomes" id="UP000532194">
    <property type="component" value="Unassembled WGS sequence"/>
</dbReference>
<dbReference type="AlphaFoldDB" id="A0A7Y0EQI6"/>
<evidence type="ECO:0000313" key="6">
    <source>
        <dbReference type="EMBL" id="NMM94510.1"/>
    </source>
</evidence>
<dbReference type="InterPro" id="IPR003439">
    <property type="entry name" value="ABC_transporter-like_ATP-bd"/>
</dbReference>
<evidence type="ECO:0000256" key="3">
    <source>
        <dbReference type="ARBA" id="ARBA00022840"/>
    </source>
</evidence>
<dbReference type="Pfam" id="PF00005">
    <property type="entry name" value="ABC_tran"/>
    <property type="match status" value="1"/>
</dbReference>
<dbReference type="Gene3D" id="2.40.50.100">
    <property type="match status" value="1"/>
</dbReference>
<accession>A0A7Y0EQI6</accession>
<dbReference type="Gene3D" id="3.40.50.300">
    <property type="entry name" value="P-loop containing nucleotide triphosphate hydrolases"/>
    <property type="match status" value="1"/>
</dbReference>
<dbReference type="PANTHER" id="PTHR42781:SF4">
    <property type="entry name" value="SPERMIDINE_PUTRESCINE IMPORT ATP-BINDING PROTEIN POTA"/>
    <property type="match status" value="1"/>
</dbReference>
<dbReference type="PROSITE" id="PS00211">
    <property type="entry name" value="ABC_TRANSPORTER_1"/>
    <property type="match status" value="1"/>
</dbReference>
<dbReference type="InterPro" id="IPR050093">
    <property type="entry name" value="ABC_SmlMolc_Importer"/>
</dbReference>
<evidence type="ECO:0000256" key="4">
    <source>
        <dbReference type="SAM" id="MobiDB-lite"/>
    </source>
</evidence>
<dbReference type="GO" id="GO:0016887">
    <property type="term" value="F:ATP hydrolysis activity"/>
    <property type="evidence" value="ECO:0007669"/>
    <property type="project" value="InterPro"/>
</dbReference>
<feature type="compositionally biased region" description="Polar residues" evidence="4">
    <location>
        <begin position="1"/>
        <end position="12"/>
    </location>
</feature>
<evidence type="ECO:0000256" key="1">
    <source>
        <dbReference type="ARBA" id="ARBA00022448"/>
    </source>
</evidence>
<dbReference type="RefSeq" id="WP_169172546.1">
    <property type="nucleotide sequence ID" value="NZ_JAAIII010000005.1"/>
</dbReference>
<organism evidence="6 7">
    <name type="scientific">Bifidobacterium oedipodis</name>
    <dbReference type="NCBI Taxonomy" id="2675322"/>
    <lineage>
        <taxon>Bacteria</taxon>
        <taxon>Bacillati</taxon>
        <taxon>Actinomycetota</taxon>
        <taxon>Actinomycetes</taxon>
        <taxon>Bifidobacteriales</taxon>
        <taxon>Bifidobacteriaceae</taxon>
        <taxon>Bifidobacterium</taxon>
    </lineage>
</organism>
<keyword evidence="7" id="KW-1185">Reference proteome</keyword>
<dbReference type="InterPro" id="IPR003593">
    <property type="entry name" value="AAA+_ATPase"/>
</dbReference>
<feature type="domain" description="ABC transporter" evidence="5">
    <location>
        <begin position="58"/>
        <end position="290"/>
    </location>
</feature>
<dbReference type="EMBL" id="JAAIII010000005">
    <property type="protein sequence ID" value="NMM94510.1"/>
    <property type="molecule type" value="Genomic_DNA"/>
</dbReference>
<dbReference type="SUPFAM" id="SSF50331">
    <property type="entry name" value="MOP-like"/>
    <property type="match status" value="1"/>
</dbReference>
<dbReference type="InterPro" id="IPR017871">
    <property type="entry name" value="ABC_transporter-like_CS"/>
</dbReference>
<sequence length="414" mass="44138">MLNQPTTSQSATRHALSQDEDAFKNDPAASLAGVRGKDVTRAAKALLKDSAKRGGGSIQMQDVVKIYPGAAKRALDDFNLDIKPGEMVVLLGGSGCGKSTALRSLAGLEDIQGGRILVGGQDVTGTPVNKREMAMVFQSYSLFPHMTALENVAFGLEVRGMGKAERRKTAMEQLELVGLADQAGKYTQQMSGGQQQRVALARALAIKPRVLLLDEPLSALDAKVRVQLRDQIRSIQLTTGTTTVFVTHDQEEALAVADRIGVMNKGRIEQIAAPRDLYQRPATEYVATFIGLTNRMPGASNGEEAVVFGQRLPLITGSAQGDAVTVLIRPENLTLIRADANDSHVGEHARVAAIHFLGALVRVDTVITSGEYQHRGNSKPLEVTVQLPAGELPDGLAIGDDVIVTPRPVAALAC</sequence>
<comment type="caution">
    <text evidence="6">The sequence shown here is derived from an EMBL/GenBank/DDBJ whole genome shotgun (WGS) entry which is preliminary data.</text>
</comment>
<dbReference type="GO" id="GO:0140359">
    <property type="term" value="F:ABC-type transporter activity"/>
    <property type="evidence" value="ECO:0007669"/>
    <property type="project" value="UniProtKB-ARBA"/>
</dbReference>
<gene>
    <name evidence="6" type="ORF">G1C95_1697</name>
</gene>
<dbReference type="SMART" id="SM00382">
    <property type="entry name" value="AAA"/>
    <property type="match status" value="1"/>
</dbReference>
<keyword evidence="3 6" id="KW-0067">ATP-binding</keyword>